<protein>
    <submittedName>
        <fullName evidence="2">Uncharacterized protein</fullName>
    </submittedName>
</protein>
<feature type="region of interest" description="Disordered" evidence="1">
    <location>
        <begin position="127"/>
        <end position="151"/>
    </location>
</feature>
<name>A0ABN9Y481_9DINO</name>
<accession>A0ABN9Y481</accession>
<dbReference type="EMBL" id="CAUYUJ010021579">
    <property type="protein sequence ID" value="CAK0905542.1"/>
    <property type="molecule type" value="Genomic_DNA"/>
</dbReference>
<evidence type="ECO:0000313" key="3">
    <source>
        <dbReference type="Proteomes" id="UP001189429"/>
    </source>
</evidence>
<comment type="caution">
    <text evidence="2">The sequence shown here is derived from an EMBL/GenBank/DDBJ whole genome shotgun (WGS) entry which is preliminary data.</text>
</comment>
<proteinExistence type="predicted"/>
<gene>
    <name evidence="2" type="ORF">PCOR1329_LOCUS81223</name>
</gene>
<organism evidence="2 3">
    <name type="scientific">Prorocentrum cordatum</name>
    <dbReference type="NCBI Taxonomy" id="2364126"/>
    <lineage>
        <taxon>Eukaryota</taxon>
        <taxon>Sar</taxon>
        <taxon>Alveolata</taxon>
        <taxon>Dinophyceae</taxon>
        <taxon>Prorocentrales</taxon>
        <taxon>Prorocentraceae</taxon>
        <taxon>Prorocentrum</taxon>
    </lineage>
</organism>
<reference evidence="2" key="1">
    <citation type="submission" date="2023-10" db="EMBL/GenBank/DDBJ databases">
        <authorList>
            <person name="Chen Y."/>
            <person name="Shah S."/>
            <person name="Dougan E. K."/>
            <person name="Thang M."/>
            <person name="Chan C."/>
        </authorList>
    </citation>
    <scope>NUCLEOTIDE SEQUENCE [LARGE SCALE GENOMIC DNA]</scope>
</reference>
<feature type="compositionally biased region" description="Basic and acidic residues" evidence="1">
    <location>
        <begin position="127"/>
        <end position="141"/>
    </location>
</feature>
<sequence length="151" mass="16504">MALVDSVDFTDVAAQPVGLDFMASSPGRPPTEMLSTANVANVMSWQSTQAKTTARRKIWPTLSSVWLPSVNLTIKYTAEKANYHLEEHGEHGSGSTVFVSVLEEVGAMGKHQQGHRQCPTFDEWEQVGRGRVDAAADRKEDDDHDNAGGSY</sequence>
<evidence type="ECO:0000256" key="1">
    <source>
        <dbReference type="SAM" id="MobiDB-lite"/>
    </source>
</evidence>
<dbReference type="Proteomes" id="UP001189429">
    <property type="component" value="Unassembled WGS sequence"/>
</dbReference>
<keyword evidence="3" id="KW-1185">Reference proteome</keyword>
<evidence type="ECO:0000313" key="2">
    <source>
        <dbReference type="EMBL" id="CAK0905542.1"/>
    </source>
</evidence>